<evidence type="ECO:0000313" key="1">
    <source>
        <dbReference type="EMBL" id="AGI11727.1"/>
    </source>
</evidence>
<dbReference type="Proteomes" id="UP000017661">
    <property type="component" value="Segment"/>
</dbReference>
<organism evidence="1 2">
    <name type="scientific">Bacillus phage vB_BanS-Tsamsa</name>
    <dbReference type="NCBI Taxonomy" id="1308863"/>
    <lineage>
        <taxon>Viruses</taxon>
        <taxon>Duplodnaviria</taxon>
        <taxon>Heunggongvirae</taxon>
        <taxon>Uroviricota</taxon>
        <taxon>Caudoviricetes</taxon>
        <taxon>Joanripponvirinae</taxon>
        <taxon>Tsamsavirus</taxon>
        <taxon>Tsamsavirus tsamsa</taxon>
    </lineage>
</organism>
<sequence length="1476" mass="163547">MPNIVGTGQMTLVDMNDVLVSATKPSNPVEGQLWWSTTEAQLYVYQNGDWQKSSNVLVGGRNLLRYSGLFVTTNGWTTNNGGTNLNVVNKDGFPCLSATGSVKGTVSVPVNNGKEYVYSTEIMFDTDMVLSSSTPLHEWVAVSGLTGQTGIDGFISVDGGQRTLVANKWHKIILRFKVKNDGVSYLFTPFIYKSPMPETWWMKNIQLTEGNIPLDWQPAPEDAHEVIVDITETLGNMANDNLLDYNERQVIKEKVEGLIGISTTDTGTLPAIGTLDSSGKGLVFTVRRQAIQVGIPSTHIKYTTVESTYTTLKNYLEGLKDASNATLRPWDVSIGNKDKVITVAKATFRTNWLNLYNALNDLATYTSQVTSDESYNPVKMNHASNGNFEIPLTEGLWKDSYSSNSSSGSVKEIVDISAEAPPFKFAYHVKNNTPVGANGGIFSPQLWSGKACEELVDREVTIQFWLKYQNIVQGANSYQAGRFGELIIEGENASAQKFYRYPRFTASNTIGESTYITGTNMTWVKYSATVKLSLPSNATKLTKISFKHGLEGCTGEFWTTGIKIEFGNRASDWSVSPFDLEQKIYKTEFAVQPDNITSTVTSHQTFTSKVGESIDKATSSESAYINKNYNFADWTGTYPVGFNGNVGTAVVKVASENGNGKSVKYTNALGAESYLSGDGYLNKPYYQYMYVESTFKLESGSINGAGILFRYLKADGAQSAFEGRFKFSDAVASPTLNKWYTVSTVFKVGALSDFGGYRLYAMGSYGAFDATKPAKTIYIDSVISRPATSEEIKAYESQVSFDNIVADDKITPVEKKTLKTEIDMIIAEKATYEAKANEYGVTTEKDAYITAYNKLTSSLTPHLSDLTTTTTLTASIEPKTTTIMRSYFKDYNDKKVILERAILNAVQFGMRNLLRNSNFAKYKTNDTLGWDKDLNGNIVPDGWWSNGYNAGVKPFPTQGYHAHLNVDKFGYPVLELIDRNSNLVDTSVTPNVSGLHRWLGMSNSILLTDPFCQSLAVGKTYTISLEAMADTVGMVVNVGFHHYETGNATQGFFGYQWNLQPCTIANVWERKYHTFTINNKWDLTKALSLYVYGYFSTMEGSMWVRNVKIEEGTRYTDWTPAPEDTDSFLYNLADRVSSAEEKITDNAIINTVTQSTSYKNDLGAKANSEDLKGYATTGQLDQAKQDANKYADEKVGSIDFTPFVVKSEMTQTINDITTKFQAGGGVNLIKNSVGYADFSFWSQVSPTYMKTVGNNALDSLGFGKGFYFFPSAGASHIKQDVYVTAGQPYTLSWYMNKTNASPSTNNDGVMWVQILEGATTLASYKYNSEFTTKGFEKNSYVYTPKSNVVTIRIYAEKLADATVSGLMFNIGDVPLQWSMATGEIYNTNIRMDMNGIKVSQIVNGVDRGYTQITPQEFAGYYDLDGDGTYEKVFYLQEDETVSKKFRAKDEFTMGGIKIIKIESTSNKGWAFVQNLD</sequence>
<protein>
    <recommendedName>
        <fullName evidence="3">Minor structural protein</fullName>
    </recommendedName>
</protein>
<accession>U5J9A8</accession>
<evidence type="ECO:0008006" key="3">
    <source>
        <dbReference type="Google" id="ProtNLM"/>
    </source>
</evidence>
<proteinExistence type="predicted"/>
<reference evidence="1 2" key="1">
    <citation type="journal article" date="2014" name="PLoS ONE">
        <title>Novel Giant Siphovirus from Bacillus anthracis Features Unusual Genome Characteristics.</title>
        <authorList>
            <person name="Ganz H.H."/>
            <person name="Law C."/>
            <person name="Schmuki M."/>
            <person name="Eichenseher F."/>
            <person name="Calendar R."/>
            <person name="Loessner M.J."/>
            <person name="Getz W.M."/>
            <person name="Korlach J."/>
            <person name="Beyer W."/>
            <person name="Klumpp J."/>
        </authorList>
    </citation>
    <scope>NUCLEOTIDE SEQUENCE [LARGE SCALE GENOMIC DNA]</scope>
</reference>
<name>U5J9A8_9CAUD</name>
<dbReference type="GeneID" id="17825351"/>
<dbReference type="RefSeq" id="YP_008873463.1">
    <property type="nucleotide sequence ID" value="NC_023007.1"/>
</dbReference>
<dbReference type="EMBL" id="KC481682">
    <property type="protein sequence ID" value="AGI11727.1"/>
    <property type="molecule type" value="Genomic_DNA"/>
</dbReference>
<dbReference type="KEGG" id="vg:17825351"/>
<evidence type="ECO:0000313" key="2">
    <source>
        <dbReference type="Proteomes" id="UP000017661"/>
    </source>
</evidence>
<keyword evidence="2" id="KW-1185">Reference proteome</keyword>